<dbReference type="EMBL" id="CM047941">
    <property type="protein sequence ID" value="KAI9902352.1"/>
    <property type="molecule type" value="Genomic_DNA"/>
</dbReference>
<name>A0ACC0V7I0_9HYPO</name>
<reference evidence="1" key="1">
    <citation type="submission" date="2022-10" db="EMBL/GenBank/DDBJ databases">
        <title>Complete Genome of Trichothecium roseum strain YXFP-22015, a Plant Pathogen Isolated from Citrus.</title>
        <authorList>
            <person name="Wang Y."/>
            <person name="Zhu L."/>
        </authorList>
    </citation>
    <scope>NUCLEOTIDE SEQUENCE</scope>
    <source>
        <strain evidence="1">YXFP-22015</strain>
    </source>
</reference>
<proteinExistence type="predicted"/>
<dbReference type="Proteomes" id="UP001163324">
    <property type="component" value="Chromosome 2"/>
</dbReference>
<protein>
    <submittedName>
        <fullName evidence="1">Uncharacterized protein</fullName>
    </submittedName>
</protein>
<gene>
    <name evidence="1" type="ORF">N3K66_001704</name>
</gene>
<organism evidence="1 2">
    <name type="scientific">Trichothecium roseum</name>
    <dbReference type="NCBI Taxonomy" id="47278"/>
    <lineage>
        <taxon>Eukaryota</taxon>
        <taxon>Fungi</taxon>
        <taxon>Dikarya</taxon>
        <taxon>Ascomycota</taxon>
        <taxon>Pezizomycotina</taxon>
        <taxon>Sordariomycetes</taxon>
        <taxon>Hypocreomycetidae</taxon>
        <taxon>Hypocreales</taxon>
        <taxon>Hypocreales incertae sedis</taxon>
        <taxon>Trichothecium</taxon>
    </lineage>
</organism>
<evidence type="ECO:0000313" key="2">
    <source>
        <dbReference type="Proteomes" id="UP001163324"/>
    </source>
</evidence>
<evidence type="ECO:0000313" key="1">
    <source>
        <dbReference type="EMBL" id="KAI9902352.1"/>
    </source>
</evidence>
<sequence>MSATLRQFARFSTDAYGLERLLRLIQAALQIIQAYPLAFSLLVSALSLISPETSVADGKDPGPGLDPATLSVILTGLRNQMGVWRRVIRLFRFIESFAAAQALYSAAAAGSLSLTAWLGIFSHSFNGMYFALEAVTLLDVLGIPGLSPWGAEYGAVLKIESQRSWLFALVSGALAGLLQVSKLRANRSAVLDEQKRGEEKKKEGEAKVATGTGRGGSGGVDEEAVKVKAMDAQIAATSRKVTANLLDLVLPGAVLGWIPAAPGTVGLAMFATSLITGYDVWLRCGREVGNAKRS</sequence>
<comment type="caution">
    <text evidence="1">The sequence shown here is derived from an EMBL/GenBank/DDBJ whole genome shotgun (WGS) entry which is preliminary data.</text>
</comment>
<keyword evidence="2" id="KW-1185">Reference proteome</keyword>
<accession>A0ACC0V7I0</accession>